<proteinExistence type="predicted"/>
<reference evidence="2" key="1">
    <citation type="submission" date="2015-07" db="EMBL/GenBank/DDBJ databases">
        <title>MeaNS - Measles Nucleotide Surveillance Program.</title>
        <authorList>
            <person name="Tran T."/>
            <person name="Druce J."/>
        </authorList>
    </citation>
    <scope>NUCLEOTIDE SEQUENCE</scope>
    <source>
        <strain evidence="2">UCB-OBI-ISO-001</strain>
        <tissue evidence="2">Gonad</tissue>
    </source>
</reference>
<evidence type="ECO:0000256" key="1">
    <source>
        <dbReference type="SAM" id="Phobius"/>
    </source>
</evidence>
<keyword evidence="1" id="KW-0472">Membrane</keyword>
<keyword evidence="1" id="KW-0812">Transmembrane</keyword>
<name>A0A0L8GP78_OCTBM</name>
<feature type="transmembrane region" description="Helical" evidence="1">
    <location>
        <begin position="36"/>
        <end position="57"/>
    </location>
</feature>
<dbReference type="EMBL" id="KQ420990">
    <property type="protein sequence ID" value="KOF78667.1"/>
    <property type="molecule type" value="Genomic_DNA"/>
</dbReference>
<organism evidence="2">
    <name type="scientific">Octopus bimaculoides</name>
    <name type="common">California two-spotted octopus</name>
    <dbReference type="NCBI Taxonomy" id="37653"/>
    <lineage>
        <taxon>Eukaryota</taxon>
        <taxon>Metazoa</taxon>
        <taxon>Spiralia</taxon>
        <taxon>Lophotrochozoa</taxon>
        <taxon>Mollusca</taxon>
        <taxon>Cephalopoda</taxon>
        <taxon>Coleoidea</taxon>
        <taxon>Octopodiformes</taxon>
        <taxon>Octopoda</taxon>
        <taxon>Incirrata</taxon>
        <taxon>Octopodidae</taxon>
        <taxon>Octopus</taxon>
    </lineage>
</organism>
<sequence length="58" mass="7085">MKDKYKKKIHENMIVWIHNPVKPRLSRHILKHVSRMALMMMMIIIIIIILLLLLLWLI</sequence>
<dbReference type="AlphaFoldDB" id="A0A0L8GP78"/>
<evidence type="ECO:0000313" key="2">
    <source>
        <dbReference type="EMBL" id="KOF78667.1"/>
    </source>
</evidence>
<protein>
    <submittedName>
        <fullName evidence="2">Uncharacterized protein</fullName>
    </submittedName>
</protein>
<gene>
    <name evidence="2" type="ORF">OCBIM_22030440mg</name>
</gene>
<accession>A0A0L8GP78</accession>
<keyword evidence="1" id="KW-1133">Transmembrane helix</keyword>